<keyword evidence="3" id="KW-1185">Reference proteome</keyword>
<accession>A0A9N8HV71</accession>
<protein>
    <submittedName>
        <fullName evidence="2">Uncharacterized protein</fullName>
    </submittedName>
</protein>
<name>A0A9N8HV71_9STRA</name>
<sequence>MRIPEKRAARILEKKEMRSQECIYTHLTTQKYSLKRQKRVCDLASSFQEQLQGLILTTLLQFEVDPSKLDLSPDPMLLLIKAAVNWLWCCGQKLLPACGRSNEEEEEEELVAPSTPIPTTIGCKPVPVR</sequence>
<gene>
    <name evidence="2" type="ORF">SEMRO_2252_G320880.1</name>
</gene>
<organism evidence="2 3">
    <name type="scientific">Seminavis robusta</name>
    <dbReference type="NCBI Taxonomy" id="568900"/>
    <lineage>
        <taxon>Eukaryota</taxon>
        <taxon>Sar</taxon>
        <taxon>Stramenopiles</taxon>
        <taxon>Ochrophyta</taxon>
        <taxon>Bacillariophyta</taxon>
        <taxon>Bacillariophyceae</taxon>
        <taxon>Bacillariophycidae</taxon>
        <taxon>Naviculales</taxon>
        <taxon>Naviculaceae</taxon>
        <taxon>Seminavis</taxon>
    </lineage>
</organism>
<evidence type="ECO:0000313" key="2">
    <source>
        <dbReference type="EMBL" id="CAB9528548.1"/>
    </source>
</evidence>
<comment type="caution">
    <text evidence="2">The sequence shown here is derived from an EMBL/GenBank/DDBJ whole genome shotgun (WGS) entry which is preliminary data.</text>
</comment>
<reference evidence="2" key="1">
    <citation type="submission" date="2020-06" db="EMBL/GenBank/DDBJ databases">
        <authorList>
            <consortium name="Plant Systems Biology data submission"/>
        </authorList>
    </citation>
    <scope>NUCLEOTIDE SEQUENCE</scope>
    <source>
        <strain evidence="2">D6</strain>
    </source>
</reference>
<proteinExistence type="predicted"/>
<feature type="region of interest" description="Disordered" evidence="1">
    <location>
        <begin position="105"/>
        <end position="129"/>
    </location>
</feature>
<dbReference type="EMBL" id="CAICTM010002250">
    <property type="protein sequence ID" value="CAB9528548.1"/>
    <property type="molecule type" value="Genomic_DNA"/>
</dbReference>
<dbReference type="Proteomes" id="UP001153069">
    <property type="component" value="Unassembled WGS sequence"/>
</dbReference>
<evidence type="ECO:0000313" key="3">
    <source>
        <dbReference type="Proteomes" id="UP001153069"/>
    </source>
</evidence>
<evidence type="ECO:0000256" key="1">
    <source>
        <dbReference type="SAM" id="MobiDB-lite"/>
    </source>
</evidence>
<dbReference type="AlphaFoldDB" id="A0A9N8HV71"/>